<protein>
    <recommendedName>
        <fullName evidence="3">FAM194 C-terminal domain-containing protein</fullName>
    </recommendedName>
</protein>
<feature type="domain" description="FAM194 C-terminal" evidence="3">
    <location>
        <begin position="28"/>
        <end position="153"/>
    </location>
</feature>
<feature type="transmembrane region" description="Helical" evidence="2">
    <location>
        <begin position="254"/>
        <end position="274"/>
    </location>
</feature>
<organism evidence="4 5">
    <name type="scientific">Klebsormidium nitens</name>
    <name type="common">Green alga</name>
    <name type="synonym">Ulothrix nitens</name>
    <dbReference type="NCBI Taxonomy" id="105231"/>
    <lineage>
        <taxon>Eukaryota</taxon>
        <taxon>Viridiplantae</taxon>
        <taxon>Streptophyta</taxon>
        <taxon>Klebsormidiophyceae</taxon>
        <taxon>Klebsormidiales</taxon>
        <taxon>Klebsormidiaceae</taxon>
        <taxon>Klebsormidium</taxon>
    </lineage>
</organism>
<feature type="compositionally biased region" description="Pro residues" evidence="1">
    <location>
        <begin position="220"/>
        <end position="230"/>
    </location>
</feature>
<dbReference type="Proteomes" id="UP000054558">
    <property type="component" value="Unassembled WGS sequence"/>
</dbReference>
<sequence length="296" mass="32851">MGFWRGLFGLNKKRISAELGNNGEKIYRYPSGYVAAIVSGGESDRVSSFFEDNVKGRLLCSFNHQGVGDIYYENGVPRVSVTTKDCTFFDMNGNVKKRWTWPRLLNERVELRLGERLHVTLIDRQHITAKLRLSSKIEKITEFDCGESHQWQQMRKQTNEPELALNRIRTVQKKSKAAAIYPANEDEDPYLSPISVPRRTTSLPAGPLTLADVSPDVTPHAPPKAPPAVPPERGLVRSQSEGGVPGQFRPILKMAGPLIGSAAGIAIAGLLFVASRAGGTPRRSQQRIPHRTMGRR</sequence>
<keyword evidence="2" id="KW-1133">Transmembrane helix</keyword>
<dbReference type="InterPro" id="IPR029281">
    <property type="entry name" value="FAM194_C"/>
</dbReference>
<name>A0A1Y1IM61_KLENI</name>
<dbReference type="EMBL" id="DF237521">
    <property type="protein sequence ID" value="GAQ89876.1"/>
    <property type="molecule type" value="Genomic_DNA"/>
</dbReference>
<keyword evidence="2" id="KW-0812">Transmembrane</keyword>
<dbReference type="PANTHER" id="PTHR23093:SF16">
    <property type="entry name" value="FAM194 C-TERMINAL DOMAIN-CONTAINING PROTEIN"/>
    <property type="match status" value="1"/>
</dbReference>
<dbReference type="PANTHER" id="PTHR23093">
    <property type="entry name" value="SIMILAR TO CHROMOSOME 3 OPEN READING FRAME 20"/>
    <property type="match status" value="1"/>
</dbReference>
<keyword evidence="5" id="KW-1185">Reference proteome</keyword>
<gene>
    <name evidence="4" type="ORF">KFL_005720060</name>
</gene>
<proteinExistence type="predicted"/>
<dbReference type="Pfam" id="PF14977">
    <property type="entry name" value="FAM194"/>
    <property type="match status" value="1"/>
</dbReference>
<accession>A0A1Y1IM61</accession>
<evidence type="ECO:0000259" key="3">
    <source>
        <dbReference type="Pfam" id="PF14977"/>
    </source>
</evidence>
<evidence type="ECO:0000256" key="2">
    <source>
        <dbReference type="SAM" id="Phobius"/>
    </source>
</evidence>
<evidence type="ECO:0000256" key="1">
    <source>
        <dbReference type="SAM" id="MobiDB-lite"/>
    </source>
</evidence>
<dbReference type="AlphaFoldDB" id="A0A1Y1IM61"/>
<evidence type="ECO:0000313" key="4">
    <source>
        <dbReference type="EMBL" id="GAQ89876.1"/>
    </source>
</evidence>
<keyword evidence="2" id="KW-0472">Membrane</keyword>
<evidence type="ECO:0000313" key="5">
    <source>
        <dbReference type="Proteomes" id="UP000054558"/>
    </source>
</evidence>
<feature type="region of interest" description="Disordered" evidence="1">
    <location>
        <begin position="215"/>
        <end position="242"/>
    </location>
</feature>
<reference evidence="4 5" key="1">
    <citation type="journal article" date="2014" name="Nat. Commun.">
        <title>Klebsormidium flaccidum genome reveals primary factors for plant terrestrial adaptation.</title>
        <authorList>
            <person name="Hori K."/>
            <person name="Maruyama F."/>
            <person name="Fujisawa T."/>
            <person name="Togashi T."/>
            <person name="Yamamoto N."/>
            <person name="Seo M."/>
            <person name="Sato S."/>
            <person name="Yamada T."/>
            <person name="Mori H."/>
            <person name="Tajima N."/>
            <person name="Moriyama T."/>
            <person name="Ikeuchi M."/>
            <person name="Watanabe M."/>
            <person name="Wada H."/>
            <person name="Kobayashi K."/>
            <person name="Saito M."/>
            <person name="Masuda T."/>
            <person name="Sasaki-Sekimoto Y."/>
            <person name="Mashiguchi K."/>
            <person name="Awai K."/>
            <person name="Shimojima M."/>
            <person name="Masuda S."/>
            <person name="Iwai M."/>
            <person name="Nobusawa T."/>
            <person name="Narise T."/>
            <person name="Kondo S."/>
            <person name="Saito H."/>
            <person name="Sato R."/>
            <person name="Murakawa M."/>
            <person name="Ihara Y."/>
            <person name="Oshima-Yamada Y."/>
            <person name="Ohtaka K."/>
            <person name="Satoh M."/>
            <person name="Sonobe K."/>
            <person name="Ishii M."/>
            <person name="Ohtani R."/>
            <person name="Kanamori-Sato M."/>
            <person name="Honoki R."/>
            <person name="Miyazaki D."/>
            <person name="Mochizuki H."/>
            <person name="Umetsu J."/>
            <person name="Higashi K."/>
            <person name="Shibata D."/>
            <person name="Kamiya Y."/>
            <person name="Sato N."/>
            <person name="Nakamura Y."/>
            <person name="Tabata S."/>
            <person name="Ida S."/>
            <person name="Kurokawa K."/>
            <person name="Ohta H."/>
        </authorList>
    </citation>
    <scope>NUCLEOTIDE SEQUENCE [LARGE SCALE GENOMIC DNA]</scope>
    <source>
        <strain evidence="4 5">NIES-2285</strain>
    </source>
</reference>